<accession>A0A0V8RRP0</accession>
<evidence type="ECO:0000313" key="3">
    <source>
        <dbReference type="Proteomes" id="UP000053352"/>
    </source>
</evidence>
<keyword evidence="3" id="KW-1185">Reference proteome</keyword>
<evidence type="ECO:0000256" key="1">
    <source>
        <dbReference type="SAM" id="Coils"/>
    </source>
</evidence>
<organism evidence="2 3">
    <name type="scientific">Pyrodictium occultum</name>
    <dbReference type="NCBI Taxonomy" id="2309"/>
    <lineage>
        <taxon>Archaea</taxon>
        <taxon>Thermoproteota</taxon>
        <taxon>Thermoprotei</taxon>
        <taxon>Desulfurococcales</taxon>
        <taxon>Pyrodictiaceae</taxon>
        <taxon>Pyrodictium</taxon>
    </lineage>
</organism>
<name>A0A0V8RRP0_PYROC</name>
<protein>
    <submittedName>
        <fullName evidence="2">Uncharacterized protein</fullName>
    </submittedName>
</protein>
<proteinExistence type="predicted"/>
<feature type="coiled-coil region" evidence="1">
    <location>
        <begin position="32"/>
        <end position="81"/>
    </location>
</feature>
<dbReference type="EMBL" id="LNTB01000002">
    <property type="protein sequence ID" value="KSW10692.1"/>
    <property type="molecule type" value="Genomic_DNA"/>
</dbReference>
<comment type="caution">
    <text evidence="2">The sequence shown here is derived from an EMBL/GenBank/DDBJ whole genome shotgun (WGS) entry which is preliminary data.</text>
</comment>
<evidence type="ECO:0000313" key="2">
    <source>
        <dbReference type="EMBL" id="KSW10692.1"/>
    </source>
</evidence>
<dbReference type="AlphaFoldDB" id="A0A0V8RRP0"/>
<keyword evidence="1" id="KW-0175">Coiled coil</keyword>
<sequence>MPTVHLSLPEAVYSELKEYASEMGIQITDLIKMMIREGLERYRREKEEKRRRQQEETTQALLQVLHELEELRREFQEYRAYVEGELYRLNSSIHGLKRRVSKLEDTVEEHLIPVDAEIVSP</sequence>
<dbReference type="Proteomes" id="UP000053352">
    <property type="component" value="Unassembled WGS sequence"/>
</dbReference>
<dbReference type="RefSeq" id="WP_058371457.1">
    <property type="nucleotide sequence ID" value="NZ_LNTB01000002.1"/>
</dbReference>
<reference evidence="2 3" key="1">
    <citation type="submission" date="2015-11" db="EMBL/GenBank/DDBJ databases">
        <title>Genome sequence of Pyrodictium occultum PL-19, a marine hyperthermophilic archaeon isolated from Volcano, Italy.</title>
        <authorList>
            <person name="Utturkar S."/>
            <person name="Huber H."/>
            <person name="Leptihn S."/>
            <person name="Brown S."/>
            <person name="Stetter K.O."/>
            <person name="Podar M."/>
        </authorList>
    </citation>
    <scope>NUCLEOTIDE SEQUENCE [LARGE SCALE GENOMIC DNA]</scope>
    <source>
        <strain evidence="2 3">PL-19</strain>
    </source>
</reference>
<gene>
    <name evidence="2" type="ORF">CF15_07850</name>
</gene>
<dbReference type="OrthoDB" id="33373at2157"/>